<dbReference type="GO" id="GO:0003677">
    <property type="term" value="F:DNA binding"/>
    <property type="evidence" value="ECO:0007669"/>
    <property type="project" value="UniProtKB-KW"/>
</dbReference>
<gene>
    <name evidence="5" type="ORF">SAMN05421869_122134</name>
</gene>
<dbReference type="PROSITE" id="PS50949">
    <property type="entry name" value="HTH_GNTR"/>
    <property type="match status" value="1"/>
</dbReference>
<dbReference type="EMBL" id="FNDJ01000022">
    <property type="protein sequence ID" value="SDL13280.1"/>
    <property type="molecule type" value="Genomic_DNA"/>
</dbReference>
<dbReference type="PRINTS" id="PR00035">
    <property type="entry name" value="HTHGNTR"/>
</dbReference>
<dbReference type="SUPFAM" id="SSF64288">
    <property type="entry name" value="Chorismate lyase-like"/>
    <property type="match status" value="1"/>
</dbReference>
<dbReference type="Gene3D" id="3.40.1410.10">
    <property type="entry name" value="Chorismate lyase-like"/>
    <property type="match status" value="1"/>
</dbReference>
<dbReference type="GO" id="GO:0045892">
    <property type="term" value="P:negative regulation of DNA-templated transcription"/>
    <property type="evidence" value="ECO:0007669"/>
    <property type="project" value="TreeGrafter"/>
</dbReference>
<dbReference type="SUPFAM" id="SSF46785">
    <property type="entry name" value="Winged helix' DNA-binding domain"/>
    <property type="match status" value="1"/>
</dbReference>
<dbReference type="AlphaFoldDB" id="A0A1G9HJX2"/>
<sequence>MPALLKGPDKRILDRYCTYAHKCKSERAVEMGMEFAPPKYAQVMRTIQERIESGEYAPGDMLPSETQLVRELGVGRTTVVRALQTLAMQGWIEREHGRGSFVKGRPQNAAEIVRPSLATTEQGENADAVLEAGRVPAPRHVARLLGVAEGTPLIVRKRVARQADVISAVETIWLPLEHAIGTDLDKPEPLRHGIRQHLQAVKHLRFDHITERLRARTPTPEEAELLGSANPVLGVLATVHDPAGDVLMVVSLALPGSLHELEDVFKVS</sequence>
<dbReference type="InterPro" id="IPR036388">
    <property type="entry name" value="WH-like_DNA-bd_sf"/>
</dbReference>
<dbReference type="PANTHER" id="PTHR44846:SF17">
    <property type="entry name" value="GNTR-FAMILY TRANSCRIPTIONAL REGULATOR"/>
    <property type="match status" value="1"/>
</dbReference>
<dbReference type="STRING" id="633440.SAMN05421869_122134"/>
<dbReference type="InterPro" id="IPR050679">
    <property type="entry name" value="Bact_HTH_transcr_reg"/>
</dbReference>
<accession>A0A1G9HJX2</accession>
<dbReference type="Pfam" id="PF00392">
    <property type="entry name" value="GntR"/>
    <property type="match status" value="1"/>
</dbReference>
<evidence type="ECO:0000256" key="2">
    <source>
        <dbReference type="ARBA" id="ARBA00023125"/>
    </source>
</evidence>
<dbReference type="Proteomes" id="UP000199202">
    <property type="component" value="Unassembled WGS sequence"/>
</dbReference>
<evidence type="ECO:0000313" key="6">
    <source>
        <dbReference type="Proteomes" id="UP000199202"/>
    </source>
</evidence>
<dbReference type="InterPro" id="IPR028978">
    <property type="entry name" value="Chorismate_lyase_/UTRA_dom_sf"/>
</dbReference>
<evidence type="ECO:0000259" key="4">
    <source>
        <dbReference type="PROSITE" id="PS50949"/>
    </source>
</evidence>
<dbReference type="InterPro" id="IPR000524">
    <property type="entry name" value="Tscrpt_reg_HTH_GntR"/>
</dbReference>
<dbReference type="InterPro" id="IPR011663">
    <property type="entry name" value="UTRA"/>
</dbReference>
<keyword evidence="2 5" id="KW-0238">DNA-binding</keyword>
<keyword evidence="6" id="KW-1185">Reference proteome</keyword>
<proteinExistence type="predicted"/>
<organism evidence="5 6">
    <name type="scientific">Nonomuraea jiangxiensis</name>
    <dbReference type="NCBI Taxonomy" id="633440"/>
    <lineage>
        <taxon>Bacteria</taxon>
        <taxon>Bacillati</taxon>
        <taxon>Actinomycetota</taxon>
        <taxon>Actinomycetes</taxon>
        <taxon>Streptosporangiales</taxon>
        <taxon>Streptosporangiaceae</taxon>
        <taxon>Nonomuraea</taxon>
    </lineage>
</organism>
<dbReference type="Gene3D" id="1.10.10.10">
    <property type="entry name" value="Winged helix-like DNA-binding domain superfamily/Winged helix DNA-binding domain"/>
    <property type="match status" value="1"/>
</dbReference>
<evidence type="ECO:0000256" key="1">
    <source>
        <dbReference type="ARBA" id="ARBA00023015"/>
    </source>
</evidence>
<dbReference type="GO" id="GO:0003700">
    <property type="term" value="F:DNA-binding transcription factor activity"/>
    <property type="evidence" value="ECO:0007669"/>
    <property type="project" value="InterPro"/>
</dbReference>
<protein>
    <submittedName>
        <fullName evidence="5">DNA-binding transcriptional regulator, GntR family</fullName>
    </submittedName>
</protein>
<feature type="domain" description="HTH gntR-type" evidence="4">
    <location>
        <begin position="37"/>
        <end position="105"/>
    </location>
</feature>
<keyword evidence="1" id="KW-0805">Transcription regulation</keyword>
<dbReference type="PANTHER" id="PTHR44846">
    <property type="entry name" value="MANNOSYL-D-GLYCERATE TRANSPORT/METABOLISM SYSTEM REPRESSOR MNGR-RELATED"/>
    <property type="match status" value="1"/>
</dbReference>
<dbReference type="SMART" id="SM00866">
    <property type="entry name" value="UTRA"/>
    <property type="match status" value="1"/>
</dbReference>
<evidence type="ECO:0000256" key="3">
    <source>
        <dbReference type="ARBA" id="ARBA00023163"/>
    </source>
</evidence>
<dbReference type="Pfam" id="PF07702">
    <property type="entry name" value="UTRA"/>
    <property type="match status" value="1"/>
</dbReference>
<keyword evidence="3" id="KW-0804">Transcription</keyword>
<reference evidence="5 6" key="1">
    <citation type="submission" date="2016-10" db="EMBL/GenBank/DDBJ databases">
        <authorList>
            <person name="de Groot N.N."/>
        </authorList>
    </citation>
    <scope>NUCLEOTIDE SEQUENCE [LARGE SCALE GENOMIC DNA]</scope>
    <source>
        <strain evidence="5 6">CGMCC 4.6533</strain>
    </source>
</reference>
<dbReference type="SMART" id="SM00345">
    <property type="entry name" value="HTH_GNTR"/>
    <property type="match status" value="1"/>
</dbReference>
<dbReference type="CDD" id="cd07377">
    <property type="entry name" value="WHTH_GntR"/>
    <property type="match status" value="1"/>
</dbReference>
<dbReference type="InterPro" id="IPR036390">
    <property type="entry name" value="WH_DNA-bd_sf"/>
</dbReference>
<name>A0A1G9HJX2_9ACTN</name>
<evidence type="ECO:0000313" key="5">
    <source>
        <dbReference type="EMBL" id="SDL13280.1"/>
    </source>
</evidence>